<protein>
    <recommendedName>
        <fullName evidence="16">Metalloendopeptidase</fullName>
        <ecNumber evidence="16">3.4.24.-</ecNumber>
    </recommendedName>
</protein>
<dbReference type="InterPro" id="IPR017370">
    <property type="entry name" value="Hatching_enzyme_Uvs2-like"/>
</dbReference>
<name>A0A7K8X2V1_9PICI</name>
<dbReference type="Proteomes" id="UP000583613">
    <property type="component" value="Unassembled WGS sequence"/>
</dbReference>
<proteinExistence type="predicted"/>
<keyword evidence="6 16" id="KW-0732">Signal</keyword>
<dbReference type="FunFam" id="2.60.120.290:FF:000005">
    <property type="entry name" value="Procollagen C-endopeptidase enhancer 1"/>
    <property type="match status" value="1"/>
</dbReference>
<comment type="caution">
    <text evidence="14">Lacks conserved residue(s) required for the propagation of feature annotation.</text>
</comment>
<dbReference type="GO" id="GO:0060473">
    <property type="term" value="C:cortical granule"/>
    <property type="evidence" value="ECO:0007669"/>
    <property type="project" value="UniProtKB-SubCell"/>
</dbReference>
<evidence type="ECO:0000256" key="13">
    <source>
        <dbReference type="ARBA" id="ARBA00037865"/>
    </source>
</evidence>
<dbReference type="PIRSF" id="PIRSF038057">
    <property type="entry name" value="Hatching_enzyme_Uvs2"/>
    <property type="match status" value="1"/>
</dbReference>
<keyword evidence="2" id="KW-1003">Cell membrane</keyword>
<dbReference type="GO" id="GO:0007338">
    <property type="term" value="P:single fertilization"/>
    <property type="evidence" value="ECO:0007669"/>
    <property type="project" value="UniProtKB-KW"/>
</dbReference>
<dbReference type="InterPro" id="IPR006026">
    <property type="entry name" value="Peptidase_Metallo"/>
</dbReference>
<dbReference type="PROSITE" id="PS51864">
    <property type="entry name" value="ASTACIN"/>
    <property type="match status" value="1"/>
</dbReference>
<comment type="cofactor">
    <cofactor evidence="15 16">
        <name>Zn(2+)</name>
        <dbReference type="ChEBI" id="CHEBI:29105"/>
    </cofactor>
    <text evidence="15 16">Binds 1 zinc ion per subunit.</text>
</comment>
<dbReference type="PROSITE" id="PS01180">
    <property type="entry name" value="CUB"/>
    <property type="match status" value="1"/>
</dbReference>
<evidence type="ECO:0000256" key="14">
    <source>
        <dbReference type="PROSITE-ProRule" id="PRU00059"/>
    </source>
</evidence>
<dbReference type="InterPro" id="IPR001506">
    <property type="entry name" value="Peptidase_M12A"/>
</dbReference>
<dbReference type="GO" id="GO:0008270">
    <property type="term" value="F:zinc ion binding"/>
    <property type="evidence" value="ECO:0007669"/>
    <property type="project" value="UniProtKB-UniRule"/>
</dbReference>
<feature type="chain" id="PRO_5029933366" description="Metalloendopeptidase" evidence="16">
    <location>
        <begin position="20"/>
        <end position="399"/>
    </location>
</feature>
<dbReference type="Gene3D" id="2.60.120.290">
    <property type="entry name" value="Spermadhesin, CUB domain"/>
    <property type="match status" value="1"/>
</dbReference>
<feature type="disulfide bond" evidence="15">
    <location>
        <begin position="85"/>
        <end position="88"/>
    </location>
</feature>
<dbReference type="Pfam" id="PF01400">
    <property type="entry name" value="Astacin"/>
    <property type="match status" value="1"/>
</dbReference>
<keyword evidence="20" id="KW-1185">Reference proteome</keyword>
<evidence type="ECO:0000256" key="5">
    <source>
        <dbReference type="ARBA" id="ARBA00022723"/>
    </source>
</evidence>
<dbReference type="InterPro" id="IPR035914">
    <property type="entry name" value="Sperma_CUB_dom_sf"/>
</dbReference>
<keyword evidence="7 15" id="KW-0378">Hydrolase</keyword>
<evidence type="ECO:0000259" key="17">
    <source>
        <dbReference type="PROSITE" id="PS01180"/>
    </source>
</evidence>
<dbReference type="SUPFAM" id="SSF55486">
    <property type="entry name" value="Metalloproteases ('zincins'), catalytic domain"/>
    <property type="match status" value="1"/>
</dbReference>
<reference evidence="19 20" key="1">
    <citation type="submission" date="2019-09" db="EMBL/GenBank/DDBJ databases">
        <title>Bird 10,000 Genomes (B10K) Project - Family phase.</title>
        <authorList>
            <person name="Zhang G."/>
        </authorList>
    </citation>
    <scope>NUCLEOTIDE SEQUENCE [LARGE SCALE GENOMIC DNA]</scope>
    <source>
        <strain evidence="19">B10K-DU-001-04</strain>
        <tissue evidence="19">Muscle</tissue>
    </source>
</reference>
<evidence type="ECO:0000256" key="11">
    <source>
        <dbReference type="ARBA" id="ARBA00023279"/>
    </source>
</evidence>
<dbReference type="EMBL" id="VWZE01001768">
    <property type="protein sequence ID" value="NXF85375.1"/>
    <property type="molecule type" value="Genomic_DNA"/>
</dbReference>
<keyword evidence="2" id="KW-0472">Membrane</keyword>
<sequence>MDLKMFLVFAAFLLHATLSFPIQDNYENSTAMTFLYFCTETSSPTESDLEDEVIFNRILEVNKDSSRFLQEGDIVPQRTRSAINCRQCNWPKSSDGIVRVPYVLDPTYEESHIKGIEDAMAEFEALTCISFVKRNAERDYLNIQSIDGCWSNYGKLGGEQIVSVMKGGCTWKGVIQHELDHALGFLHEHSRSDRDKHVKIMWDYISPHDRPDFKKFENSRNLGLPYDYASVMHYGPYTFSNTTGKATIVPIPDESVHIGQRHGLSNLDVAKINKLYNCRRCSTVLEAASGSLSSANHPRNYSDNTNCVWLLRTRSRKVSLRFEAFELQKTRDCQGDYVKVYDGSSKSSPVLMDKTCGSKIPNELVASSNLMLIEFVTDGANTASGFQATFTSGRSDKEN</sequence>
<dbReference type="OrthoDB" id="291007at2759"/>
<keyword evidence="8 15" id="KW-0862">Zinc</keyword>
<comment type="subcellular location">
    <subcellularLocation>
        <location evidence="1">Cell membrane</location>
    </subcellularLocation>
    <subcellularLocation>
        <location evidence="13">Cytoplasmic vesicle</location>
        <location evidence="13">Secretory vesicle</location>
        <location evidence="13">Cortical granule</location>
    </subcellularLocation>
</comment>
<dbReference type="CDD" id="cd00041">
    <property type="entry name" value="CUB"/>
    <property type="match status" value="1"/>
</dbReference>
<keyword evidence="3" id="KW-0963">Cytoplasm</keyword>
<dbReference type="GO" id="GO:0005886">
    <property type="term" value="C:plasma membrane"/>
    <property type="evidence" value="ECO:0007669"/>
    <property type="project" value="UniProtKB-SubCell"/>
</dbReference>
<feature type="binding site" evidence="15">
    <location>
        <position position="187"/>
    </location>
    <ligand>
        <name>Zn(2+)</name>
        <dbReference type="ChEBI" id="CHEBI:29105"/>
        <note>catalytic</note>
    </ligand>
</feature>
<feature type="signal peptide" evidence="16">
    <location>
        <begin position="1"/>
        <end position="19"/>
    </location>
</feature>
<evidence type="ECO:0000256" key="2">
    <source>
        <dbReference type="ARBA" id="ARBA00022475"/>
    </source>
</evidence>
<evidence type="ECO:0000256" key="3">
    <source>
        <dbReference type="ARBA" id="ARBA00022490"/>
    </source>
</evidence>
<evidence type="ECO:0000313" key="19">
    <source>
        <dbReference type="EMBL" id="NXF85375.1"/>
    </source>
</evidence>
<feature type="binding site" evidence="15">
    <location>
        <position position="177"/>
    </location>
    <ligand>
        <name>Zn(2+)</name>
        <dbReference type="ChEBI" id="CHEBI:29105"/>
        <note>catalytic</note>
    </ligand>
</feature>
<dbReference type="Gene3D" id="3.40.390.10">
    <property type="entry name" value="Collagenase (Catalytic Domain)"/>
    <property type="match status" value="1"/>
</dbReference>
<keyword evidence="10 15" id="KW-1015">Disulfide bond</keyword>
<evidence type="ECO:0000256" key="8">
    <source>
        <dbReference type="ARBA" id="ARBA00022833"/>
    </source>
</evidence>
<dbReference type="EC" id="3.4.24.-" evidence="16"/>
<comment type="caution">
    <text evidence="19">The sequence shown here is derived from an EMBL/GenBank/DDBJ whole genome shotgun (WGS) entry which is preliminary data.</text>
</comment>
<dbReference type="SMART" id="SM00042">
    <property type="entry name" value="CUB"/>
    <property type="match status" value="1"/>
</dbReference>
<evidence type="ECO:0000256" key="9">
    <source>
        <dbReference type="ARBA" id="ARBA00023049"/>
    </source>
</evidence>
<keyword evidence="9 15" id="KW-0482">Metalloprotease</keyword>
<dbReference type="GO" id="GO:0006508">
    <property type="term" value="P:proteolysis"/>
    <property type="evidence" value="ECO:0007669"/>
    <property type="project" value="UniProtKB-KW"/>
</dbReference>
<evidence type="ECO:0000256" key="4">
    <source>
        <dbReference type="ARBA" id="ARBA00022670"/>
    </source>
</evidence>
<feature type="active site" evidence="15">
    <location>
        <position position="178"/>
    </location>
</feature>
<accession>A0A7K8X2V1</accession>
<dbReference type="PANTHER" id="PTHR10127">
    <property type="entry name" value="DISCOIDIN, CUB, EGF, LAMININ , AND ZINC METALLOPROTEASE DOMAIN CONTAINING"/>
    <property type="match status" value="1"/>
</dbReference>
<dbReference type="PRINTS" id="PR00480">
    <property type="entry name" value="ASTACIN"/>
</dbReference>
<evidence type="ECO:0000256" key="16">
    <source>
        <dbReference type="RuleBase" id="RU361183"/>
    </source>
</evidence>
<dbReference type="CDD" id="cd04283">
    <property type="entry name" value="ZnMc_hatching_enzyme"/>
    <property type="match status" value="1"/>
</dbReference>
<evidence type="ECO:0000256" key="6">
    <source>
        <dbReference type="ARBA" id="ARBA00022729"/>
    </source>
</evidence>
<organism evidence="19 20">
    <name type="scientific">Eubucco bourcierii</name>
    <name type="common">red-headed barbet</name>
    <dbReference type="NCBI Taxonomy" id="91767"/>
    <lineage>
        <taxon>Eukaryota</taxon>
        <taxon>Metazoa</taxon>
        <taxon>Chordata</taxon>
        <taxon>Craniata</taxon>
        <taxon>Vertebrata</taxon>
        <taxon>Euteleostomi</taxon>
        <taxon>Archelosauria</taxon>
        <taxon>Archosauria</taxon>
        <taxon>Dinosauria</taxon>
        <taxon>Saurischia</taxon>
        <taxon>Theropoda</taxon>
        <taxon>Coelurosauria</taxon>
        <taxon>Aves</taxon>
        <taxon>Neognathae</taxon>
        <taxon>Neoaves</taxon>
        <taxon>Telluraves</taxon>
        <taxon>Coraciimorphae</taxon>
        <taxon>Piciformes</taxon>
        <taxon>Ramphastidae</taxon>
        <taxon>Eubucco</taxon>
    </lineage>
</organism>
<gene>
    <name evidence="19" type="primary">Astl</name>
    <name evidence="19" type="ORF">EUBBOU_R08658</name>
</gene>
<keyword evidence="4 15" id="KW-0645">Protease</keyword>
<dbReference type="AlphaFoldDB" id="A0A7K8X2V1"/>
<evidence type="ECO:0000256" key="7">
    <source>
        <dbReference type="ARBA" id="ARBA00022801"/>
    </source>
</evidence>
<dbReference type="SUPFAM" id="SSF49854">
    <property type="entry name" value="Spermadhesin, CUB domain"/>
    <property type="match status" value="1"/>
</dbReference>
<keyword evidence="11" id="KW-0278">Fertilization</keyword>
<feature type="non-terminal residue" evidence="19">
    <location>
        <position position="1"/>
    </location>
</feature>
<dbReference type="SMART" id="SM00235">
    <property type="entry name" value="ZnMc"/>
    <property type="match status" value="1"/>
</dbReference>
<dbReference type="Pfam" id="PF00431">
    <property type="entry name" value="CUB"/>
    <property type="match status" value="1"/>
</dbReference>
<dbReference type="GO" id="GO:0004222">
    <property type="term" value="F:metalloendopeptidase activity"/>
    <property type="evidence" value="ECO:0007669"/>
    <property type="project" value="UniProtKB-UniRule"/>
</dbReference>
<keyword evidence="5 15" id="KW-0479">Metal-binding</keyword>
<dbReference type="InterPro" id="IPR034039">
    <property type="entry name" value="ZnMP_hatching_enz"/>
</dbReference>
<keyword evidence="12" id="KW-0968">Cytoplasmic vesicle</keyword>
<evidence type="ECO:0000256" key="15">
    <source>
        <dbReference type="PROSITE-ProRule" id="PRU01211"/>
    </source>
</evidence>
<evidence type="ECO:0000259" key="18">
    <source>
        <dbReference type="PROSITE" id="PS51864"/>
    </source>
</evidence>
<evidence type="ECO:0000256" key="10">
    <source>
        <dbReference type="ARBA" id="ARBA00023157"/>
    </source>
</evidence>
<evidence type="ECO:0000256" key="12">
    <source>
        <dbReference type="ARBA" id="ARBA00023329"/>
    </source>
</evidence>
<feature type="domain" description="CUB" evidence="17">
    <location>
        <begin position="281"/>
        <end position="393"/>
    </location>
</feature>
<feature type="binding site" evidence="15">
    <location>
        <position position="181"/>
    </location>
    <ligand>
        <name>Zn(2+)</name>
        <dbReference type="ChEBI" id="CHEBI:29105"/>
        <note>catalytic</note>
    </ligand>
</feature>
<dbReference type="PANTHER" id="PTHR10127:SF899">
    <property type="entry name" value="ASTACIN-LIKE METALLOENDOPEPTIDASE-RELATED"/>
    <property type="match status" value="1"/>
</dbReference>
<dbReference type="FunFam" id="3.40.390.10:FF:000040">
    <property type="entry name" value="Metalloendopeptidase"/>
    <property type="match status" value="1"/>
</dbReference>
<evidence type="ECO:0000313" key="20">
    <source>
        <dbReference type="Proteomes" id="UP000583613"/>
    </source>
</evidence>
<dbReference type="InterPro" id="IPR000859">
    <property type="entry name" value="CUB_dom"/>
</dbReference>
<feature type="non-terminal residue" evidence="19">
    <location>
        <position position="399"/>
    </location>
</feature>
<evidence type="ECO:0000256" key="1">
    <source>
        <dbReference type="ARBA" id="ARBA00004236"/>
    </source>
</evidence>
<dbReference type="InterPro" id="IPR024079">
    <property type="entry name" value="MetalloPept_cat_dom_sf"/>
</dbReference>
<feature type="domain" description="Peptidase M12A" evidence="18">
    <location>
        <begin position="81"/>
        <end position="279"/>
    </location>
</feature>